<feature type="compositionally biased region" description="Basic residues" evidence="2">
    <location>
        <begin position="109"/>
        <end position="125"/>
    </location>
</feature>
<feature type="chain" id="PRO_5011115055" evidence="3">
    <location>
        <begin position="27"/>
        <end position="134"/>
    </location>
</feature>
<evidence type="ECO:0000259" key="4">
    <source>
        <dbReference type="SMART" id="SM00199"/>
    </source>
</evidence>
<accession>V9LBF0</accession>
<dbReference type="PRINTS" id="PR00437">
    <property type="entry name" value="SMALLCYTKCXC"/>
</dbReference>
<dbReference type="Pfam" id="PF00048">
    <property type="entry name" value="IL8"/>
    <property type="match status" value="1"/>
</dbReference>
<protein>
    <submittedName>
        <fullName evidence="5">Interleukin-8</fullName>
    </submittedName>
</protein>
<reference evidence="5" key="1">
    <citation type="journal article" date="2014" name="Nature">
        <title>Elephant shark genome provides unique insights into gnathostome evolution.</title>
        <authorList>
            <consortium name="International Elephant Shark Genome Sequencing Consortium"/>
            <person name="Venkatesh B."/>
            <person name="Lee A.P."/>
            <person name="Ravi V."/>
            <person name="Maurya A.K."/>
            <person name="Lian M.M."/>
            <person name="Swann J.B."/>
            <person name="Ohta Y."/>
            <person name="Flajnik M.F."/>
            <person name="Sutoh Y."/>
            <person name="Kasahara M."/>
            <person name="Hoon S."/>
            <person name="Gangu V."/>
            <person name="Roy S.W."/>
            <person name="Irimia M."/>
            <person name="Korzh V."/>
            <person name="Kondrychyn I."/>
            <person name="Lim Z.W."/>
            <person name="Tay B.H."/>
            <person name="Tohari S."/>
            <person name="Kong K.W."/>
            <person name="Ho S."/>
            <person name="Lorente-Galdos B."/>
            <person name="Quilez J."/>
            <person name="Marques-Bonet T."/>
            <person name="Raney B.J."/>
            <person name="Ingham P.W."/>
            <person name="Tay A."/>
            <person name="Hillier L.W."/>
            <person name="Minx P."/>
            <person name="Boehm T."/>
            <person name="Wilson R.K."/>
            <person name="Brenner S."/>
            <person name="Warren W.C."/>
        </authorList>
    </citation>
    <scope>NUCLEOTIDE SEQUENCE</scope>
    <source>
        <tissue evidence="5">Intestine</tissue>
    </source>
</reference>
<dbReference type="InterPro" id="IPR036048">
    <property type="entry name" value="Interleukin_8-like_sf"/>
</dbReference>
<evidence type="ECO:0000256" key="1">
    <source>
        <dbReference type="ARBA" id="ARBA00022514"/>
    </source>
</evidence>
<keyword evidence="1" id="KW-0202">Cytokine</keyword>
<dbReference type="GO" id="GO:0008009">
    <property type="term" value="F:chemokine activity"/>
    <property type="evidence" value="ECO:0007669"/>
    <property type="project" value="InterPro"/>
</dbReference>
<dbReference type="GO" id="GO:0005615">
    <property type="term" value="C:extracellular space"/>
    <property type="evidence" value="ECO:0007669"/>
    <property type="project" value="UniProtKB-KW"/>
</dbReference>
<dbReference type="GO" id="GO:0006955">
    <property type="term" value="P:immune response"/>
    <property type="evidence" value="ECO:0007669"/>
    <property type="project" value="InterPro"/>
</dbReference>
<keyword evidence="3" id="KW-0732">Signal</keyword>
<evidence type="ECO:0000256" key="3">
    <source>
        <dbReference type="SAM" id="SignalP"/>
    </source>
</evidence>
<dbReference type="SUPFAM" id="SSF54117">
    <property type="entry name" value="Interleukin 8-like chemokines"/>
    <property type="match status" value="1"/>
</dbReference>
<proteinExistence type="evidence at transcript level"/>
<dbReference type="SMART" id="SM00199">
    <property type="entry name" value="SCY"/>
    <property type="match status" value="1"/>
</dbReference>
<dbReference type="Gene3D" id="2.40.50.40">
    <property type="match status" value="1"/>
</dbReference>
<feature type="domain" description="Chemokine interleukin-8-like" evidence="4">
    <location>
        <begin position="30"/>
        <end position="96"/>
    </location>
</feature>
<dbReference type="InterPro" id="IPR001089">
    <property type="entry name" value="Chemokine_CXC"/>
</dbReference>
<dbReference type="AlphaFoldDB" id="V9LBF0"/>
<sequence>MSCVLRVASLLTAVLYLLSQSSEVKANLNPLRCFCLKLIDTVPPQYIKNFEIIPRGSHCKNTEIILTWQVRDKEMKSCLNPKGRQGKRLQRCFKRIQNDSSKKNECIRRMKRRRRGNRKGRKSSRRSQATPEQH</sequence>
<evidence type="ECO:0000256" key="2">
    <source>
        <dbReference type="SAM" id="MobiDB-lite"/>
    </source>
</evidence>
<dbReference type="OrthoDB" id="9948647at2759"/>
<dbReference type="EMBL" id="JW876965">
    <property type="protein sequence ID" value="AFP09482.1"/>
    <property type="molecule type" value="mRNA"/>
</dbReference>
<feature type="region of interest" description="Disordered" evidence="2">
    <location>
        <begin position="100"/>
        <end position="134"/>
    </location>
</feature>
<evidence type="ECO:0000313" key="5">
    <source>
        <dbReference type="EMBL" id="AFP09482.1"/>
    </source>
</evidence>
<name>V9LBF0_CALMI</name>
<organism evidence="5">
    <name type="scientific">Callorhinchus milii</name>
    <name type="common">Ghost shark</name>
    <dbReference type="NCBI Taxonomy" id="7868"/>
    <lineage>
        <taxon>Eukaryota</taxon>
        <taxon>Metazoa</taxon>
        <taxon>Chordata</taxon>
        <taxon>Craniata</taxon>
        <taxon>Vertebrata</taxon>
        <taxon>Chondrichthyes</taxon>
        <taxon>Holocephali</taxon>
        <taxon>Chimaeriformes</taxon>
        <taxon>Callorhinchidae</taxon>
        <taxon>Callorhinchus</taxon>
    </lineage>
</organism>
<feature type="signal peptide" evidence="3">
    <location>
        <begin position="1"/>
        <end position="26"/>
    </location>
</feature>
<dbReference type="InterPro" id="IPR001811">
    <property type="entry name" value="Chemokine_IL8-like_dom"/>
</dbReference>